<feature type="transmembrane region" description="Helical" evidence="1">
    <location>
        <begin position="677"/>
        <end position="707"/>
    </location>
</feature>
<protein>
    <recommendedName>
        <fullName evidence="3">Phlebovirus glycoprotein G2 fusion domain-containing protein</fullName>
    </recommendedName>
</protein>
<dbReference type="EMBL" id="KN556724">
    <property type="protein sequence ID" value="KHJ87947.1"/>
    <property type="molecule type" value="Genomic_DNA"/>
</dbReference>
<name>A0A0B1SWP5_OESDE</name>
<evidence type="ECO:0000313" key="5">
    <source>
        <dbReference type="Proteomes" id="UP000053660"/>
    </source>
</evidence>
<dbReference type="Gene3D" id="2.60.40.3770">
    <property type="match status" value="1"/>
</dbReference>
<accession>A0A0B1SWP5</accession>
<evidence type="ECO:0000256" key="1">
    <source>
        <dbReference type="SAM" id="Phobius"/>
    </source>
</evidence>
<organism evidence="4 5">
    <name type="scientific">Oesophagostomum dentatum</name>
    <name type="common">Nodular worm</name>
    <dbReference type="NCBI Taxonomy" id="61180"/>
    <lineage>
        <taxon>Eukaryota</taxon>
        <taxon>Metazoa</taxon>
        <taxon>Ecdysozoa</taxon>
        <taxon>Nematoda</taxon>
        <taxon>Chromadorea</taxon>
        <taxon>Rhabditida</taxon>
        <taxon>Rhabditina</taxon>
        <taxon>Rhabditomorpha</taxon>
        <taxon>Strongyloidea</taxon>
        <taxon>Strongylidae</taxon>
        <taxon>Oesophagostomum</taxon>
    </lineage>
</organism>
<dbReference type="OrthoDB" id="5875705at2759"/>
<dbReference type="Gene3D" id="2.60.98.50">
    <property type="match status" value="1"/>
</dbReference>
<feature type="transmembrane region" description="Helical" evidence="1">
    <location>
        <begin position="133"/>
        <end position="158"/>
    </location>
</feature>
<evidence type="ECO:0000313" key="4">
    <source>
        <dbReference type="EMBL" id="KHJ87947.1"/>
    </source>
</evidence>
<keyword evidence="1" id="KW-1133">Transmembrane helix</keyword>
<keyword evidence="1" id="KW-0472">Membrane</keyword>
<dbReference type="AlphaFoldDB" id="A0A0B1SWP5"/>
<keyword evidence="1" id="KW-0812">Transmembrane</keyword>
<sequence length="741" mass="82538">MAETGRVFPLLLTTVLLINFFCGNTLAQQVATTLQSTNSRQMRCIPGGVQLVSSERIAYEICADNFCRTFSTPQVKETIRFPPHVVLHAHHVLWKFLMNDSIEVVDVVCAPASFCDQIDCLLCSATIFNPECWPLGAIFATTFILYLILTGCYVFLYVPMVIGKPVRVIASLLWRVIAFAVRKFGHACRKFAKNERNPTFRSRDIVELLAIGITIGTVSGCQQLNLFSHKSTVCSTTEGNEVCKVHISEVLKINAFKREACFKLLRNSTTIHEIRALWKGLILTCEPEHELFTRDTRYNVVDSKRCPHTGSCVGAKCASINSSSLVPELNKGNGFPGVTTCVESCGGPGCDCFYWSSGCLFYRIYLTPTSPQVFEIFHCNRWVEAAKVKFTHVDTSLGRTFSYTAFMRPNVPIKWKIFTITLTSVTVPPIPLLNSAFITDGNSTALWDSHLSVPLRCPNRTAAKTLACEVVENCKCFPAENHANCKCVDTSVSPIFNDLRNRLPAVFPSVSFKIDNERKVQAVIPSMTTSEVIISIQDNVKTNVMVDDNICSVGNSIIFGCYNCAKGAEAQISCSSSRKTQAEISCDSASFTVDCDPQGALSTLRFSLSKARIHLVCSVSCGAIVTKFELGGILKFTQTAHGMLTQWLQGSSDFSQEFQWPDISHIAEVFMQWYKTVLLAIILLAISLGITYCAISLCGFHCAKWLLKFTLKVLRYCMCLFFRPFIWICTTIPRKFHKKLL</sequence>
<reference evidence="4 5" key="1">
    <citation type="submission" date="2014-03" db="EMBL/GenBank/DDBJ databases">
        <title>Draft genome of the hookworm Oesophagostomum dentatum.</title>
        <authorList>
            <person name="Mitreva M."/>
        </authorList>
    </citation>
    <scope>NUCLEOTIDE SEQUENCE [LARGE SCALE GENOMIC DNA]</scope>
    <source>
        <strain evidence="4 5">OD-Hann</strain>
    </source>
</reference>
<keyword evidence="2" id="KW-0732">Signal</keyword>
<evidence type="ECO:0000256" key="2">
    <source>
        <dbReference type="SAM" id="SignalP"/>
    </source>
</evidence>
<feature type="chain" id="PRO_5002082754" description="Phlebovirus glycoprotein G2 fusion domain-containing protein" evidence="2">
    <location>
        <begin position="28"/>
        <end position="741"/>
    </location>
</feature>
<feature type="signal peptide" evidence="2">
    <location>
        <begin position="1"/>
        <end position="27"/>
    </location>
</feature>
<evidence type="ECO:0000259" key="3">
    <source>
        <dbReference type="Pfam" id="PF07245"/>
    </source>
</evidence>
<gene>
    <name evidence="4" type="ORF">OESDEN_12267</name>
</gene>
<feature type="domain" description="Phlebovirus glycoprotein G2 fusion" evidence="3">
    <location>
        <begin position="221"/>
        <end position="532"/>
    </location>
</feature>
<keyword evidence="5" id="KW-1185">Reference proteome</keyword>
<dbReference type="Pfam" id="PF07245">
    <property type="entry name" value="Phlebovirus_G2"/>
    <property type="match status" value="1"/>
</dbReference>
<dbReference type="Proteomes" id="UP000053660">
    <property type="component" value="Unassembled WGS sequence"/>
</dbReference>
<proteinExistence type="predicted"/>
<dbReference type="InterPro" id="IPR009878">
    <property type="entry name" value="Phlebovirus_G2_fusion"/>
</dbReference>
<feature type="transmembrane region" description="Helical" evidence="1">
    <location>
        <begin position="713"/>
        <end position="732"/>
    </location>
</feature>